<dbReference type="Proteomes" id="UP000006729">
    <property type="component" value="Chromosome 7"/>
</dbReference>
<proteinExistence type="predicted"/>
<dbReference type="EMBL" id="CM009296">
    <property type="protein sequence ID" value="KAI9391146.1"/>
    <property type="molecule type" value="Genomic_DNA"/>
</dbReference>
<keyword evidence="2" id="KW-1185">Reference proteome</keyword>
<comment type="caution">
    <text evidence="1">The sequence shown here is derived from an EMBL/GenBank/DDBJ whole genome shotgun (WGS) entry which is preliminary data.</text>
</comment>
<evidence type="ECO:0000313" key="1">
    <source>
        <dbReference type="EMBL" id="KAI9391146.1"/>
    </source>
</evidence>
<sequence length="190" mass="22054">MARNLGKENSSSVRDLQDLSITGSDHKPTKKTRKDINRDYLKRKKNKAKKLKAKRKKLEKSNSHLEGQAYQLRKDQKEAREENIKLMIVQKSQSDSMLELEKNLIALGEKINALKEEHAHEIHALKEEHAQEIRALREELEWQMKMCSSRHIDVGQIENAREMNNPMETPTTAQATSYFFNADHFASQMA</sequence>
<evidence type="ECO:0000313" key="2">
    <source>
        <dbReference type="Proteomes" id="UP000006729"/>
    </source>
</evidence>
<reference evidence="1 2" key="1">
    <citation type="journal article" date="2006" name="Science">
        <title>The genome of black cottonwood, Populus trichocarpa (Torr. &amp; Gray).</title>
        <authorList>
            <person name="Tuskan G.A."/>
            <person name="Difazio S."/>
            <person name="Jansson S."/>
            <person name="Bohlmann J."/>
            <person name="Grigoriev I."/>
            <person name="Hellsten U."/>
            <person name="Putnam N."/>
            <person name="Ralph S."/>
            <person name="Rombauts S."/>
            <person name="Salamov A."/>
            <person name="Schein J."/>
            <person name="Sterck L."/>
            <person name="Aerts A."/>
            <person name="Bhalerao R.R."/>
            <person name="Bhalerao R.P."/>
            <person name="Blaudez D."/>
            <person name="Boerjan W."/>
            <person name="Brun A."/>
            <person name="Brunner A."/>
            <person name="Busov V."/>
            <person name="Campbell M."/>
            <person name="Carlson J."/>
            <person name="Chalot M."/>
            <person name="Chapman J."/>
            <person name="Chen G.L."/>
            <person name="Cooper D."/>
            <person name="Coutinho P.M."/>
            <person name="Couturier J."/>
            <person name="Covert S."/>
            <person name="Cronk Q."/>
            <person name="Cunningham R."/>
            <person name="Davis J."/>
            <person name="Degroeve S."/>
            <person name="Dejardin A."/>
            <person name="Depamphilis C."/>
            <person name="Detter J."/>
            <person name="Dirks B."/>
            <person name="Dubchak I."/>
            <person name="Duplessis S."/>
            <person name="Ehlting J."/>
            <person name="Ellis B."/>
            <person name="Gendler K."/>
            <person name="Goodstein D."/>
            <person name="Gribskov M."/>
            <person name="Grimwood J."/>
            <person name="Groover A."/>
            <person name="Gunter L."/>
            <person name="Hamberger B."/>
            <person name="Heinze B."/>
            <person name="Helariutta Y."/>
            <person name="Henrissat B."/>
            <person name="Holligan D."/>
            <person name="Holt R."/>
            <person name="Huang W."/>
            <person name="Islam-Faridi N."/>
            <person name="Jones S."/>
            <person name="Jones-Rhoades M."/>
            <person name="Jorgensen R."/>
            <person name="Joshi C."/>
            <person name="Kangasjarvi J."/>
            <person name="Karlsson J."/>
            <person name="Kelleher C."/>
            <person name="Kirkpatrick R."/>
            <person name="Kirst M."/>
            <person name="Kohler A."/>
            <person name="Kalluri U."/>
            <person name="Larimer F."/>
            <person name="Leebens-Mack J."/>
            <person name="Leple J.C."/>
            <person name="Locascio P."/>
            <person name="Lou Y."/>
            <person name="Lucas S."/>
            <person name="Martin F."/>
            <person name="Montanini B."/>
            <person name="Napoli C."/>
            <person name="Nelson D.R."/>
            <person name="Nelson C."/>
            <person name="Nieminen K."/>
            <person name="Nilsson O."/>
            <person name="Pereda V."/>
            <person name="Peter G."/>
            <person name="Philippe R."/>
            <person name="Pilate G."/>
            <person name="Poliakov A."/>
            <person name="Razumovskaya J."/>
            <person name="Richardson P."/>
            <person name="Rinaldi C."/>
            <person name="Ritland K."/>
            <person name="Rouze P."/>
            <person name="Ryaboy D."/>
            <person name="Schmutz J."/>
            <person name="Schrader J."/>
            <person name="Segerman B."/>
            <person name="Shin H."/>
            <person name="Siddiqui A."/>
            <person name="Sterky F."/>
            <person name="Terry A."/>
            <person name="Tsai C.J."/>
            <person name="Uberbacher E."/>
            <person name="Unneberg P."/>
            <person name="Vahala J."/>
            <person name="Wall K."/>
            <person name="Wessler S."/>
            <person name="Yang G."/>
            <person name="Yin T."/>
            <person name="Douglas C."/>
            <person name="Marra M."/>
            <person name="Sandberg G."/>
            <person name="Van de Peer Y."/>
            <person name="Rokhsar D."/>
        </authorList>
    </citation>
    <scope>NUCLEOTIDE SEQUENCE [LARGE SCALE GENOMIC DNA]</scope>
    <source>
        <strain evidence="2">cv. Nisqually</strain>
    </source>
</reference>
<name>A0ACC0SPH2_POPTR</name>
<gene>
    <name evidence="1" type="ORF">POPTR_007G048600v4</name>
</gene>
<organism evidence="1 2">
    <name type="scientific">Populus trichocarpa</name>
    <name type="common">Western balsam poplar</name>
    <name type="synonym">Populus balsamifera subsp. trichocarpa</name>
    <dbReference type="NCBI Taxonomy" id="3694"/>
    <lineage>
        <taxon>Eukaryota</taxon>
        <taxon>Viridiplantae</taxon>
        <taxon>Streptophyta</taxon>
        <taxon>Embryophyta</taxon>
        <taxon>Tracheophyta</taxon>
        <taxon>Spermatophyta</taxon>
        <taxon>Magnoliopsida</taxon>
        <taxon>eudicotyledons</taxon>
        <taxon>Gunneridae</taxon>
        <taxon>Pentapetalae</taxon>
        <taxon>rosids</taxon>
        <taxon>fabids</taxon>
        <taxon>Malpighiales</taxon>
        <taxon>Salicaceae</taxon>
        <taxon>Saliceae</taxon>
        <taxon>Populus</taxon>
    </lineage>
</organism>
<protein>
    <submittedName>
        <fullName evidence="1">Uncharacterized protein</fullName>
    </submittedName>
</protein>
<accession>A0ACC0SPH2</accession>